<evidence type="ECO:0000259" key="2">
    <source>
        <dbReference type="Pfam" id="PF07583"/>
    </source>
</evidence>
<dbReference type="Pfam" id="PF07583">
    <property type="entry name" value="PSCyt2"/>
    <property type="match status" value="1"/>
</dbReference>
<reference evidence="4 5" key="1">
    <citation type="submission" date="2020-08" db="EMBL/GenBank/DDBJ databases">
        <title>Novel species isolated from subtropical streams in China.</title>
        <authorList>
            <person name="Lu H."/>
        </authorList>
    </citation>
    <scope>NUCLEOTIDE SEQUENCE [LARGE SCALE GENOMIC DNA]</scope>
    <source>
        <strain evidence="4 5">KCTC 52442</strain>
    </source>
</reference>
<evidence type="ECO:0000313" key="4">
    <source>
        <dbReference type="EMBL" id="MBC3832728.1"/>
    </source>
</evidence>
<dbReference type="InterPro" id="IPR022655">
    <property type="entry name" value="DUF1553"/>
</dbReference>
<evidence type="ECO:0000256" key="1">
    <source>
        <dbReference type="SAM" id="SignalP"/>
    </source>
</evidence>
<evidence type="ECO:0000259" key="3">
    <source>
        <dbReference type="Pfam" id="PF07587"/>
    </source>
</evidence>
<gene>
    <name evidence="4" type="ORF">H8K33_14560</name>
</gene>
<evidence type="ECO:0000313" key="5">
    <source>
        <dbReference type="Proteomes" id="UP000643610"/>
    </source>
</evidence>
<dbReference type="Proteomes" id="UP000643610">
    <property type="component" value="Unassembled WGS sequence"/>
</dbReference>
<protein>
    <submittedName>
        <fullName evidence="4">DUF1553 domain-containing protein</fullName>
    </submittedName>
</protein>
<dbReference type="InterPro" id="IPR011444">
    <property type="entry name" value="DUF1549"/>
</dbReference>
<feature type="chain" id="PRO_5046541033" evidence="1">
    <location>
        <begin position="19"/>
        <end position="769"/>
    </location>
</feature>
<dbReference type="PANTHER" id="PTHR35889">
    <property type="entry name" value="CYCLOINULO-OLIGOSACCHARIDE FRUCTANOTRANSFERASE-RELATED"/>
    <property type="match status" value="1"/>
</dbReference>
<comment type="caution">
    <text evidence="4">The sequence shown here is derived from an EMBL/GenBank/DDBJ whole genome shotgun (WGS) entry which is preliminary data.</text>
</comment>
<accession>A0ABR6XTP7</accession>
<dbReference type="EMBL" id="JACOFU010000006">
    <property type="protein sequence ID" value="MBC3832728.1"/>
    <property type="molecule type" value="Genomic_DNA"/>
</dbReference>
<dbReference type="PANTHER" id="PTHR35889:SF3">
    <property type="entry name" value="F-BOX DOMAIN-CONTAINING PROTEIN"/>
    <property type="match status" value="1"/>
</dbReference>
<feature type="domain" description="DUF1549" evidence="2">
    <location>
        <begin position="60"/>
        <end position="266"/>
    </location>
</feature>
<keyword evidence="5" id="KW-1185">Reference proteome</keyword>
<dbReference type="RefSeq" id="WP_186891778.1">
    <property type="nucleotide sequence ID" value="NZ_JACOFU010000006.1"/>
</dbReference>
<keyword evidence="1" id="KW-0732">Signal</keyword>
<feature type="domain" description="DUF1553" evidence="3">
    <location>
        <begin position="460"/>
        <end position="714"/>
    </location>
</feature>
<name>A0ABR6XTP7_9BURK</name>
<sequence>MKKKVIYLAVLLSLSAFATGQEKKEATPKANPSSNKAWAYTEVKAPEIPAVKQKAWVRNPIDAFVLAKLENAKLKPSPETDRGTYIRRATLDAWGILPTVEEVRAFENDKSPNAYEKLVDRLLASPHFGERQARRWLDLARYADSAGFQNDNTRPNNYRYRDYVINAFNQDKPFNQFVLEQVAGDELYPDSQDAKIATGFLAGYPDNSNSRDLVQRKYQIATDMTDLVGETFLASTIGCARCHNHKADKVSQKEYFQLQAFFSNTQFDERARLAKGTETEDDKAYVKAQAAYNELTKELRAKQKAILDTVRAEGRKYYNERYLTDSRESIFKPEKEWTALDRWVNFRKDAVASEQDIVAFLRLSAEDKDTAEYKEENASKYKEYQKLTAELRKFDKQRPSKGGSNFYTTAVEIGKDPIPTQLRFGGIHERPLEAVEPGLPALWAADYKTEITASKTGTGRRAALANWLVSEKNPLTARVYVNRVWAQLFDKGIVSTVQDFGRAGTKPTHPELIDYLASNFVKNGWSVKKLQRDILLSNVYRQASAERLDVVKADPENKLLAVYPRKRLDAEEIRDSLLYVSDKLENKIGGPAVFPPVPSSLNAGNQWEVSKDEADHNRRSIYVFVRRSIPYPLTQAFDPANPSNPHHKREVTTTPLQALALFNSDLVSNWSQALAGKIITAAGKDENAQLDQLYVTLFARKPSKDERNVLKQFLDNQEKVIQERTWTGKFEVAVPTGLKQGIQINPVRAAAFVDLVHTVSNSNDFAYRF</sequence>
<proteinExistence type="predicted"/>
<feature type="signal peptide" evidence="1">
    <location>
        <begin position="1"/>
        <end position="18"/>
    </location>
</feature>
<dbReference type="Pfam" id="PF07587">
    <property type="entry name" value="PSD1"/>
    <property type="match status" value="1"/>
</dbReference>
<organism evidence="4 5">
    <name type="scientific">Undibacterium amnicola</name>
    <dbReference type="NCBI Taxonomy" id="1834038"/>
    <lineage>
        <taxon>Bacteria</taxon>
        <taxon>Pseudomonadati</taxon>
        <taxon>Pseudomonadota</taxon>
        <taxon>Betaproteobacteria</taxon>
        <taxon>Burkholderiales</taxon>
        <taxon>Oxalobacteraceae</taxon>
        <taxon>Undibacterium</taxon>
    </lineage>
</organism>